<name>A0A1S1J744_9FLAO</name>
<evidence type="ECO:0000313" key="1">
    <source>
        <dbReference type="EMBL" id="OHT45421.1"/>
    </source>
</evidence>
<keyword evidence="4" id="KW-1185">Reference proteome</keyword>
<gene>
    <name evidence="2" type="ORF">B0A71_14160</name>
    <name evidence="1" type="ORF">BHE19_06150</name>
</gene>
<comment type="caution">
    <text evidence="1">The sequence shown here is derived from an EMBL/GenBank/DDBJ whole genome shotgun (WGS) entry which is preliminary data.</text>
</comment>
<dbReference type="Proteomes" id="UP000198319">
    <property type="component" value="Unassembled WGS sequence"/>
</dbReference>
<reference evidence="3" key="1">
    <citation type="submission" date="2016-09" db="EMBL/GenBank/DDBJ databases">
        <authorList>
            <person name="Chen S."/>
            <person name="Walker E."/>
        </authorList>
    </citation>
    <scope>NUCLEOTIDE SEQUENCE [LARGE SCALE GENOMIC DNA]</scope>
    <source>
        <strain evidence="3">MSU</strain>
    </source>
</reference>
<accession>A0A1S1J744</accession>
<dbReference type="RefSeq" id="WP_070906708.1">
    <property type="nucleotide sequence ID" value="NZ_MIKE01000022.1"/>
</dbReference>
<reference evidence="2 4" key="3">
    <citation type="submission" date="2016-11" db="EMBL/GenBank/DDBJ databases">
        <title>Whole genomes of Flavobacteriaceae.</title>
        <authorList>
            <person name="Stine C."/>
            <person name="Li C."/>
            <person name="Tadesse D."/>
        </authorList>
    </citation>
    <scope>NUCLEOTIDE SEQUENCE [LARGE SCALE GENOMIC DNA]</scope>
    <source>
        <strain evidence="2 4">ATCC BAA-2541</strain>
    </source>
</reference>
<dbReference type="STRING" id="1278819.BHE19_06150"/>
<dbReference type="OrthoDB" id="7432683at2"/>
<reference evidence="1" key="2">
    <citation type="submission" date="2016-09" db="EMBL/GenBank/DDBJ databases">
        <authorList>
            <person name="Capua I."/>
            <person name="De Benedictis P."/>
            <person name="Joannis T."/>
            <person name="Lombin L.H."/>
            <person name="Cattoli G."/>
        </authorList>
    </citation>
    <scope>NUCLEOTIDE SEQUENCE [LARGE SCALE GENOMIC DNA]</scope>
    <source>
        <strain evidence="1">MSU</strain>
    </source>
</reference>
<evidence type="ECO:0008006" key="5">
    <source>
        <dbReference type="Google" id="ProtNLM"/>
    </source>
</evidence>
<evidence type="ECO:0000313" key="3">
    <source>
        <dbReference type="Proteomes" id="UP000180252"/>
    </source>
</evidence>
<dbReference type="EMBL" id="MUHG01000023">
    <property type="protein sequence ID" value="OXB18080.1"/>
    <property type="molecule type" value="Genomic_DNA"/>
</dbReference>
<evidence type="ECO:0000313" key="2">
    <source>
        <dbReference type="EMBL" id="OXB18080.1"/>
    </source>
</evidence>
<proteinExistence type="predicted"/>
<sequence>MKKKFTLEIANPCSENFDNMIPNSQGSFCSSCAKNVIDLSRKTNSEVARFIVENKDQNICARLKTTQLEEEFVHQETSKMNNLKYAAVAASILLASNVTGQEKTPVKTEINESVPKSNILGKIAVSQTVQEEISITIKGKLLDAKTNRPLNGKIYPNLTLSINDSQPPMKIDSKTGDFSITSLVPKKGEALMITISSGDYYLSKTIPFDLKKVKGNVLHQNIKINTEELIKVYIAGGLGINYSEKKVIREN</sequence>
<dbReference type="AlphaFoldDB" id="A0A1S1J744"/>
<protein>
    <recommendedName>
        <fullName evidence="5">Carboxypeptidase regulatory-like domain-containing protein</fullName>
    </recommendedName>
</protein>
<organism evidence="1 3">
    <name type="scientific">Flavobacterium tructae</name>
    <dbReference type="NCBI Taxonomy" id="1114873"/>
    <lineage>
        <taxon>Bacteria</taxon>
        <taxon>Pseudomonadati</taxon>
        <taxon>Bacteroidota</taxon>
        <taxon>Flavobacteriia</taxon>
        <taxon>Flavobacteriales</taxon>
        <taxon>Flavobacteriaceae</taxon>
        <taxon>Flavobacterium</taxon>
    </lineage>
</organism>
<dbReference type="EMBL" id="MIKE01000022">
    <property type="protein sequence ID" value="OHT45421.1"/>
    <property type="molecule type" value="Genomic_DNA"/>
</dbReference>
<evidence type="ECO:0000313" key="4">
    <source>
        <dbReference type="Proteomes" id="UP000198319"/>
    </source>
</evidence>
<dbReference type="Proteomes" id="UP000180252">
    <property type="component" value="Unassembled WGS sequence"/>
</dbReference>